<dbReference type="NCBIfam" id="NF045726">
    <property type="entry name" value="XXplasma_LP"/>
    <property type="match status" value="1"/>
</dbReference>
<name>A0A2C9DYC5_UREP2</name>
<dbReference type="PANTHER" id="PTHR34296">
    <property type="entry name" value="TRANSCRIPTIONAL ACTIVATOR PROTEIN MED"/>
    <property type="match status" value="1"/>
</dbReference>
<dbReference type="HOGENOM" id="CLU_526693_0_0_14"/>
<dbReference type="EMBL" id="CP000942">
    <property type="protein sequence ID" value="ACA32940.1"/>
    <property type="molecule type" value="Genomic_DNA"/>
</dbReference>
<reference evidence="8 9" key="1">
    <citation type="submission" date="2008-02" db="EMBL/GenBank/DDBJ databases">
        <title>Genome sequence of Ureaplasma parvum serovar 3.</title>
        <authorList>
            <person name="Methe B.A."/>
            <person name="Glass J."/>
            <person name="Waites K."/>
            <person name="Shrivastava S."/>
        </authorList>
    </citation>
    <scope>NUCLEOTIDE SEQUENCE [LARGE SCALE GENOMIC DNA]</scope>
    <source>
        <strain evidence="9">ATCC 27815 / 27 / NCTC 11736</strain>
    </source>
</reference>
<protein>
    <submittedName>
        <fullName evidence="8">Putative membrane protein</fullName>
    </submittedName>
</protein>
<evidence type="ECO:0000256" key="5">
    <source>
        <dbReference type="ARBA" id="ARBA00023288"/>
    </source>
</evidence>
<comment type="subcellular location">
    <subcellularLocation>
        <location evidence="1">Cell membrane</location>
    </subcellularLocation>
</comment>
<feature type="domain" description="ABC transporter substrate-binding protein PnrA-like" evidence="7">
    <location>
        <begin position="56"/>
        <end position="319"/>
    </location>
</feature>
<sequence>MKKLNKKVLFLAIGSVFALGTIITVATSCTQKSTLNYSQFYWTSPTSDDDEGFQTKYKSMASDGKRALLMPGYQHPERLQNALVNDKFDPNLIALILDGVYNNDNKAEFYKGADRVADVYFKVDEAAFLGGIAAAYMLNSNQAVFGADNKLTWGGYVGINAKNTTNYLAGFDLGVKWANEKLKDKNIKQEGTQETKKWINVEQVYASESSAGGFQSDSANAKKIIQELITKGADLILPVAIPQVGIAVTEAIATTSHNVGVIGVDVEIENDQAINKKTDKFINTHLSGNKNGVIRFSITKRLDTATIKLLENAIKGESLSKKSDQIVIGSEIDPKDKYKLGVNTVGNLSDGVVGISPSAYHYVIDAFNLAQTNQSDKVSTYDELVNKITNDDLFKTLDKKPVVDGYLDVKKETDNEASLLNNKTIDPRVNGGTFYKSAKGTYYFYPVAKSTYISNTSSKKFKEIWDNTKSNDEKQALIGLLLSYAGAKVKDGGYSENTYNGLKEFYAKHGIKIPQL</sequence>
<evidence type="ECO:0000256" key="2">
    <source>
        <dbReference type="ARBA" id="ARBA00022475"/>
    </source>
</evidence>
<evidence type="ECO:0000256" key="3">
    <source>
        <dbReference type="ARBA" id="ARBA00022729"/>
    </source>
</evidence>
<keyword evidence="4" id="KW-0472">Membrane</keyword>
<evidence type="ECO:0000313" key="8">
    <source>
        <dbReference type="EMBL" id="ACA32940.1"/>
    </source>
</evidence>
<evidence type="ECO:0000256" key="1">
    <source>
        <dbReference type="ARBA" id="ARBA00004236"/>
    </source>
</evidence>
<gene>
    <name evidence="8" type="ordered locus">UPA3_0012</name>
</gene>
<dbReference type="PANTHER" id="PTHR34296:SF2">
    <property type="entry name" value="ABC TRANSPORTER GUANOSINE-BINDING PROTEIN NUPN"/>
    <property type="match status" value="1"/>
</dbReference>
<dbReference type="KEGG" id="upa:UPA3_0012"/>
<keyword evidence="2" id="KW-1003">Cell membrane</keyword>
<accession>A0A2C9DYC5</accession>
<dbReference type="InterPro" id="IPR054816">
    <property type="entry name" value="Lipoprotein_mollicutes-type_CS"/>
</dbReference>
<evidence type="ECO:0000259" key="7">
    <source>
        <dbReference type="Pfam" id="PF02608"/>
    </source>
</evidence>
<keyword evidence="5" id="KW-0449">Lipoprotein</keyword>
<feature type="chain" id="PRO_5013220163" evidence="6">
    <location>
        <begin position="19"/>
        <end position="516"/>
    </location>
</feature>
<evidence type="ECO:0000256" key="6">
    <source>
        <dbReference type="SAM" id="SignalP"/>
    </source>
</evidence>
<dbReference type="RefSeq" id="WP_006688622.1">
    <property type="nucleotide sequence ID" value="NC_010503.1"/>
</dbReference>
<dbReference type="InterPro" id="IPR050957">
    <property type="entry name" value="BMP_lipoprotein"/>
</dbReference>
<dbReference type="PROSITE" id="PS51257">
    <property type="entry name" value="PROKAR_LIPOPROTEIN"/>
    <property type="match status" value="1"/>
</dbReference>
<dbReference type="GeneID" id="29672506"/>
<dbReference type="InterPro" id="IPR003760">
    <property type="entry name" value="PnrA-like"/>
</dbReference>
<dbReference type="Pfam" id="PF02608">
    <property type="entry name" value="Bmp"/>
    <property type="match status" value="1"/>
</dbReference>
<proteinExistence type="predicted"/>
<feature type="signal peptide" evidence="6">
    <location>
        <begin position="1"/>
        <end position="18"/>
    </location>
</feature>
<dbReference type="AlphaFoldDB" id="A0A2C9DYC5"/>
<organism evidence="8 9">
    <name type="scientific">Ureaplasma parvum serovar 3 (strain ATCC 27815 / 27 / NCTC 11736)</name>
    <dbReference type="NCBI Taxonomy" id="505682"/>
    <lineage>
        <taxon>Bacteria</taxon>
        <taxon>Bacillati</taxon>
        <taxon>Mycoplasmatota</taxon>
        <taxon>Mycoplasmoidales</taxon>
        <taxon>Mycoplasmoidaceae</taxon>
        <taxon>Ureaplasma</taxon>
    </lineage>
</organism>
<keyword evidence="3 6" id="KW-0732">Signal</keyword>
<evidence type="ECO:0000256" key="4">
    <source>
        <dbReference type="ARBA" id="ARBA00023136"/>
    </source>
</evidence>
<dbReference type="Gene3D" id="3.40.50.2300">
    <property type="match status" value="1"/>
</dbReference>
<dbReference type="Proteomes" id="UP000002162">
    <property type="component" value="Chromosome"/>
</dbReference>
<dbReference type="GO" id="GO:0005886">
    <property type="term" value="C:plasma membrane"/>
    <property type="evidence" value="ECO:0007669"/>
    <property type="project" value="UniProtKB-SubCell"/>
</dbReference>
<evidence type="ECO:0000313" key="9">
    <source>
        <dbReference type="Proteomes" id="UP000002162"/>
    </source>
</evidence>